<organism evidence="1 2">
    <name type="scientific">Oryza meyeriana var. granulata</name>
    <dbReference type="NCBI Taxonomy" id="110450"/>
    <lineage>
        <taxon>Eukaryota</taxon>
        <taxon>Viridiplantae</taxon>
        <taxon>Streptophyta</taxon>
        <taxon>Embryophyta</taxon>
        <taxon>Tracheophyta</taxon>
        <taxon>Spermatophyta</taxon>
        <taxon>Magnoliopsida</taxon>
        <taxon>Liliopsida</taxon>
        <taxon>Poales</taxon>
        <taxon>Poaceae</taxon>
        <taxon>BOP clade</taxon>
        <taxon>Oryzoideae</taxon>
        <taxon>Oryzeae</taxon>
        <taxon>Oryzinae</taxon>
        <taxon>Oryza</taxon>
        <taxon>Oryza meyeriana</taxon>
    </lineage>
</organism>
<evidence type="ECO:0000313" key="1">
    <source>
        <dbReference type="EMBL" id="KAF0934794.1"/>
    </source>
</evidence>
<evidence type="ECO:0000313" key="2">
    <source>
        <dbReference type="Proteomes" id="UP000479710"/>
    </source>
</evidence>
<gene>
    <name evidence="1" type="ORF">E2562_028779</name>
</gene>
<comment type="caution">
    <text evidence="1">The sequence shown here is derived from an EMBL/GenBank/DDBJ whole genome shotgun (WGS) entry which is preliminary data.</text>
</comment>
<dbReference type="EMBL" id="SPHZ02000001">
    <property type="protein sequence ID" value="KAF0934794.1"/>
    <property type="molecule type" value="Genomic_DNA"/>
</dbReference>
<protein>
    <submittedName>
        <fullName evidence="1">Uncharacterized protein</fullName>
    </submittedName>
</protein>
<sequence length="59" mass="6462">MQGRSRPFVFDAAHGRAGRQGRTAWSNRRSGRTGERRVTRWAAWHGIAQVAGPGGELAC</sequence>
<dbReference type="Proteomes" id="UP000479710">
    <property type="component" value="Unassembled WGS sequence"/>
</dbReference>
<proteinExistence type="predicted"/>
<reference evidence="1 2" key="1">
    <citation type="submission" date="2019-11" db="EMBL/GenBank/DDBJ databases">
        <title>Whole genome sequence of Oryza granulata.</title>
        <authorList>
            <person name="Li W."/>
        </authorList>
    </citation>
    <scope>NUCLEOTIDE SEQUENCE [LARGE SCALE GENOMIC DNA]</scope>
    <source>
        <strain evidence="2">cv. Menghai</strain>
        <tissue evidence="1">Leaf</tissue>
    </source>
</reference>
<accession>A0A6G1FD24</accession>
<dbReference type="AlphaFoldDB" id="A0A6G1FD24"/>
<keyword evidence="2" id="KW-1185">Reference proteome</keyword>
<name>A0A6G1FD24_9ORYZ</name>